<reference evidence="7 8" key="1">
    <citation type="journal article" date="2014" name="Int. J. Syst. Evol. Microbiol.">
        <title>Complete genome sequence of Corynebacterium casei LMG S-19264T (=DSM 44701T), isolated from a smear-ripened cheese.</title>
        <authorList>
            <consortium name="US DOE Joint Genome Institute (JGI-PGF)"/>
            <person name="Walter F."/>
            <person name="Albersmeier A."/>
            <person name="Kalinowski J."/>
            <person name="Ruckert C."/>
        </authorList>
    </citation>
    <scope>NUCLEOTIDE SEQUENCE [LARGE SCALE GENOMIC DNA]</scope>
    <source>
        <strain evidence="7 8">CGMCC 1.7029</strain>
    </source>
</reference>
<keyword evidence="7" id="KW-0032">Aminotransferase</keyword>
<dbReference type="InterPro" id="IPR001544">
    <property type="entry name" value="Aminotrans_IV"/>
</dbReference>
<dbReference type="Gene3D" id="3.30.470.10">
    <property type="match status" value="1"/>
</dbReference>
<keyword evidence="8" id="KW-1185">Reference proteome</keyword>
<protein>
    <recommendedName>
        <fullName evidence="3">Probable branched-chain-amino-acid aminotransferase</fullName>
    </recommendedName>
</protein>
<evidence type="ECO:0000256" key="1">
    <source>
        <dbReference type="ARBA" id="ARBA00001933"/>
    </source>
</evidence>
<evidence type="ECO:0000256" key="2">
    <source>
        <dbReference type="ARBA" id="ARBA00009320"/>
    </source>
</evidence>
<dbReference type="InterPro" id="IPR043132">
    <property type="entry name" value="BCAT-like_C"/>
</dbReference>
<keyword evidence="7" id="KW-0808">Transferase</keyword>
<proteinExistence type="inferred from homology"/>
<comment type="cofactor">
    <cofactor evidence="1 6">
        <name>pyridoxal 5'-phosphate</name>
        <dbReference type="ChEBI" id="CHEBI:597326"/>
    </cofactor>
</comment>
<dbReference type="SUPFAM" id="SSF56752">
    <property type="entry name" value="D-aminoacid aminotransferase-like PLP-dependent enzymes"/>
    <property type="match status" value="1"/>
</dbReference>
<dbReference type="EMBL" id="BMLP01000001">
    <property type="protein sequence ID" value="GGO29110.1"/>
    <property type="molecule type" value="Genomic_DNA"/>
</dbReference>
<dbReference type="Gene3D" id="3.20.10.10">
    <property type="entry name" value="D-amino Acid Aminotransferase, subunit A, domain 2"/>
    <property type="match status" value="1"/>
</dbReference>
<dbReference type="RefSeq" id="WP_188781568.1">
    <property type="nucleotide sequence ID" value="NZ_BMLP01000001.1"/>
</dbReference>
<name>A0A917YIN5_9RHOB</name>
<evidence type="ECO:0000313" key="8">
    <source>
        <dbReference type="Proteomes" id="UP000598196"/>
    </source>
</evidence>
<dbReference type="Pfam" id="PF01063">
    <property type="entry name" value="Aminotran_4"/>
    <property type="match status" value="1"/>
</dbReference>
<gene>
    <name evidence="7" type="ORF">GCM10010991_12640</name>
</gene>
<dbReference type="PROSITE" id="PS00770">
    <property type="entry name" value="AA_TRANSFER_CLASS_4"/>
    <property type="match status" value="1"/>
</dbReference>
<evidence type="ECO:0000256" key="3">
    <source>
        <dbReference type="ARBA" id="ARBA00014472"/>
    </source>
</evidence>
<dbReference type="InterPro" id="IPR036038">
    <property type="entry name" value="Aminotransferase-like"/>
</dbReference>
<comment type="caution">
    <text evidence="7">The sequence shown here is derived from an EMBL/GenBank/DDBJ whole genome shotgun (WGS) entry which is preliminary data.</text>
</comment>
<keyword evidence="4 6" id="KW-0663">Pyridoxal phosphate</keyword>
<dbReference type="InterPro" id="IPR043131">
    <property type="entry name" value="BCAT-like_N"/>
</dbReference>
<dbReference type="Proteomes" id="UP000598196">
    <property type="component" value="Unassembled WGS sequence"/>
</dbReference>
<dbReference type="InterPro" id="IPR018300">
    <property type="entry name" value="Aminotrans_IV_CS"/>
</dbReference>
<organism evidence="7 8">
    <name type="scientific">Gemmobacter aquaticus</name>
    <dbReference type="NCBI Taxonomy" id="490185"/>
    <lineage>
        <taxon>Bacteria</taxon>
        <taxon>Pseudomonadati</taxon>
        <taxon>Pseudomonadota</taxon>
        <taxon>Alphaproteobacteria</taxon>
        <taxon>Rhodobacterales</taxon>
        <taxon>Paracoccaceae</taxon>
        <taxon>Gemmobacter</taxon>
    </lineage>
</organism>
<evidence type="ECO:0000313" key="7">
    <source>
        <dbReference type="EMBL" id="GGO29110.1"/>
    </source>
</evidence>
<comment type="similarity">
    <text evidence="2 5">Belongs to the class-IV pyridoxal-phosphate-dependent aminotransferase family.</text>
</comment>
<evidence type="ECO:0000256" key="4">
    <source>
        <dbReference type="ARBA" id="ARBA00022898"/>
    </source>
</evidence>
<evidence type="ECO:0000256" key="6">
    <source>
        <dbReference type="RuleBase" id="RU004516"/>
    </source>
</evidence>
<dbReference type="NCBIfam" id="NF005729">
    <property type="entry name" value="PRK07546.1-3"/>
    <property type="match status" value="1"/>
</dbReference>
<sequence>MESPLRHSPEPDLKLIETLLWDGMSYPRLGGHLARLTRSAEELGFRCDPEAAQAVLPKPAGPARVRLTLDGAGQIEVTEAPLPPAAAVWRVRLADARLDSADPWLRHKTTRRALYDGVRATLPDAVDEALFLNERDEVCEGTITNLFFDRGQGLRTPPLGCGLLPGVLRAELSCPEEVLLAKDLGLVQLWVGNALRGLIPARLT</sequence>
<dbReference type="GO" id="GO:0008483">
    <property type="term" value="F:transaminase activity"/>
    <property type="evidence" value="ECO:0007669"/>
    <property type="project" value="UniProtKB-KW"/>
</dbReference>
<accession>A0A917YIN5</accession>
<evidence type="ECO:0000256" key="5">
    <source>
        <dbReference type="RuleBase" id="RU004106"/>
    </source>
</evidence>
<dbReference type="NCBIfam" id="NF005731">
    <property type="entry name" value="PRK07546.1-5"/>
    <property type="match status" value="1"/>
</dbReference>
<dbReference type="AlphaFoldDB" id="A0A917YIN5"/>